<comment type="caution">
    <text evidence="2">The sequence shown here is derived from an EMBL/GenBank/DDBJ whole genome shotgun (WGS) entry which is preliminary data.</text>
</comment>
<feature type="compositionally biased region" description="Polar residues" evidence="1">
    <location>
        <begin position="236"/>
        <end position="251"/>
    </location>
</feature>
<protein>
    <submittedName>
        <fullName evidence="2">Ras association (RalGDS/AF-6) domain family protein</fullName>
    </submittedName>
</protein>
<evidence type="ECO:0000313" key="3">
    <source>
        <dbReference type="Proteomes" id="UP001219568"/>
    </source>
</evidence>
<dbReference type="Proteomes" id="UP001219568">
    <property type="component" value="Unassembled WGS sequence"/>
</dbReference>
<reference evidence="2" key="1">
    <citation type="journal article" date="2023" name="IMA Fungus">
        <title>Comparative genomic study of the Penicillium genus elucidates a diverse pangenome and 15 lateral gene transfer events.</title>
        <authorList>
            <person name="Petersen C."/>
            <person name="Sorensen T."/>
            <person name="Nielsen M.R."/>
            <person name="Sondergaard T.E."/>
            <person name="Sorensen J.L."/>
            <person name="Fitzpatrick D.A."/>
            <person name="Frisvad J.C."/>
            <person name="Nielsen K.L."/>
        </authorList>
    </citation>
    <scope>NUCLEOTIDE SEQUENCE</scope>
    <source>
        <strain evidence="2">IBT 15450</strain>
    </source>
</reference>
<evidence type="ECO:0000256" key="1">
    <source>
        <dbReference type="SAM" id="MobiDB-lite"/>
    </source>
</evidence>
<reference evidence="2" key="2">
    <citation type="submission" date="2023-01" db="EMBL/GenBank/DDBJ databases">
        <authorList>
            <person name="Petersen C."/>
        </authorList>
    </citation>
    <scope>NUCLEOTIDE SEQUENCE</scope>
    <source>
        <strain evidence="2">IBT 15450</strain>
    </source>
</reference>
<evidence type="ECO:0000313" key="2">
    <source>
        <dbReference type="EMBL" id="KAJ6057441.1"/>
    </source>
</evidence>
<keyword evidence="3" id="KW-1185">Reference proteome</keyword>
<name>A0AAD6INQ1_PENCN</name>
<dbReference type="AlphaFoldDB" id="A0AAD6INQ1"/>
<feature type="region of interest" description="Disordered" evidence="1">
    <location>
        <begin position="224"/>
        <end position="251"/>
    </location>
</feature>
<organism evidence="2 3">
    <name type="scientific">Penicillium canescens</name>
    <dbReference type="NCBI Taxonomy" id="5083"/>
    <lineage>
        <taxon>Eukaryota</taxon>
        <taxon>Fungi</taxon>
        <taxon>Dikarya</taxon>
        <taxon>Ascomycota</taxon>
        <taxon>Pezizomycotina</taxon>
        <taxon>Eurotiomycetes</taxon>
        <taxon>Eurotiomycetidae</taxon>
        <taxon>Eurotiales</taxon>
        <taxon>Aspergillaceae</taxon>
        <taxon>Penicillium</taxon>
    </lineage>
</organism>
<accession>A0AAD6INQ1</accession>
<dbReference type="EMBL" id="JAQJZL010000001">
    <property type="protein sequence ID" value="KAJ6057441.1"/>
    <property type="molecule type" value="Genomic_DNA"/>
</dbReference>
<gene>
    <name evidence="2" type="ORF">N7460_000715</name>
</gene>
<sequence length="251" mass="28705">MYQLFGDLVLDPPPPDRLEAIKELEPYLRDLESREKLVVDRDEIHRKVSSFRLDETQKWKEMAQEGCPKRVAEHIVTTTGSWEARRSHQMHVPSYTSLNIPNGETGDPTSPCPALIMANKFDPETHFIYDHFHRREESDFSPFKGYPDHIRELHEEHTAWIRATNQAKVEIIYKRFGASTIVFGSISNGEAQRENSSLRYSSSHSTPNDSSIYPADLLKKPLHKTNFTPVPANSPGFLTSPTTTRQESGSR</sequence>
<proteinExistence type="predicted"/>